<dbReference type="SMART" id="SM00267">
    <property type="entry name" value="GGDEF"/>
    <property type="match status" value="1"/>
</dbReference>
<dbReference type="InterPro" id="IPR011006">
    <property type="entry name" value="CheY-like_superfamily"/>
</dbReference>
<dbReference type="Gene3D" id="3.40.50.2300">
    <property type="match status" value="1"/>
</dbReference>
<feature type="domain" description="GGDEF" evidence="1">
    <location>
        <begin position="299"/>
        <end position="476"/>
    </location>
</feature>
<proteinExistence type="predicted"/>
<dbReference type="InterPro" id="IPR043128">
    <property type="entry name" value="Rev_trsase/Diguanyl_cyclase"/>
</dbReference>
<dbReference type="InterPro" id="IPR029787">
    <property type="entry name" value="Nucleotide_cyclase"/>
</dbReference>
<reference evidence="2 3" key="1">
    <citation type="submission" date="2014-02" db="EMBL/GenBank/DDBJ databases">
        <title>The small core and large imbalanced accessory genome model reveals a collaborative survival strategy of Sorangium cellulosum strains in nature.</title>
        <authorList>
            <person name="Han K."/>
            <person name="Peng R."/>
            <person name="Blom J."/>
            <person name="Li Y.-Z."/>
        </authorList>
    </citation>
    <scope>NUCLEOTIDE SEQUENCE [LARGE SCALE GENOMIC DNA]</scope>
    <source>
        <strain evidence="2 3">So0008-312</strain>
    </source>
</reference>
<dbReference type="SUPFAM" id="SSF52172">
    <property type="entry name" value="CheY-like"/>
    <property type="match status" value="1"/>
</dbReference>
<dbReference type="Proteomes" id="UP000075260">
    <property type="component" value="Unassembled WGS sequence"/>
</dbReference>
<dbReference type="Gene3D" id="3.30.70.270">
    <property type="match status" value="1"/>
</dbReference>
<gene>
    <name evidence="2" type="ORF">BE15_21305</name>
</gene>
<dbReference type="EMBL" id="JEMA01001063">
    <property type="protein sequence ID" value="KYF62826.1"/>
    <property type="molecule type" value="Genomic_DNA"/>
</dbReference>
<accession>A0A150Q500</accession>
<dbReference type="SUPFAM" id="SSF55073">
    <property type="entry name" value="Nucleotide cyclase"/>
    <property type="match status" value="1"/>
</dbReference>
<protein>
    <recommendedName>
        <fullName evidence="1">GGDEF domain-containing protein</fullName>
    </recommendedName>
</protein>
<dbReference type="Pfam" id="PF00990">
    <property type="entry name" value="GGDEF"/>
    <property type="match status" value="1"/>
</dbReference>
<name>A0A150Q500_SORCE</name>
<evidence type="ECO:0000259" key="1">
    <source>
        <dbReference type="SMART" id="SM00267"/>
    </source>
</evidence>
<comment type="caution">
    <text evidence="2">The sequence shown here is derived from an EMBL/GenBank/DDBJ whole genome shotgun (WGS) entry which is preliminary data.</text>
</comment>
<sequence>MTTSLEGVWSPSRAPVHEPSLKVLAVIADGPTHTLFSRVITSDELMLAGDLAEGIALAEAAAPDVAFIDVGLGDGAGLAMVHHLKALAPEATVFALATKAELEAGAHAVALGGAGLFLLPLGGDEVLNAVGSVRLRFAERALRIQLEQESARSARAAGWIARVAELADARDRNAAAQQVAEVFVEATGAAAAAVYLTVGERSSELTRAAMTGPLDRAPAYGTEADILDFARREQLVVVPLALRKMTAGHLLLQKEPGRSSAFPSVRRPDSSVSTSRRAPLLDGLVKLLATQATTALALLGERERSTGGTAMKDPATSAYSFAYYVDVAGREIDKARRHGRRFTIATIVIEPDAAAAQERPGDLAFWRTTPPPPPSTLNPGQVAEHLLRAVRDTDILARVDENEFHLLMPETAGLEAHACHRRMLSRVAGSEKRAGYLPKGLLVGLATFPHDGQSLAQLLRIARQRADATRSSIVHRISQDRRSIGEIFSLLVREAPTAEGPFAISAPRALDLSASDAALLATSVVRNALRGGAVFILVAHHDGLSLGAQVRTLLGTPREDVVVHALDLRSSPGCDDIEALCVLAEHGAYALVGRNQGGFVRGIHAADPLLADFLAERLGRAVGLRVFG</sequence>
<dbReference type="OrthoDB" id="5377224at2"/>
<evidence type="ECO:0000313" key="2">
    <source>
        <dbReference type="EMBL" id="KYF62826.1"/>
    </source>
</evidence>
<evidence type="ECO:0000313" key="3">
    <source>
        <dbReference type="Proteomes" id="UP000075260"/>
    </source>
</evidence>
<organism evidence="2 3">
    <name type="scientific">Sorangium cellulosum</name>
    <name type="common">Polyangium cellulosum</name>
    <dbReference type="NCBI Taxonomy" id="56"/>
    <lineage>
        <taxon>Bacteria</taxon>
        <taxon>Pseudomonadati</taxon>
        <taxon>Myxococcota</taxon>
        <taxon>Polyangia</taxon>
        <taxon>Polyangiales</taxon>
        <taxon>Polyangiaceae</taxon>
        <taxon>Sorangium</taxon>
    </lineage>
</organism>
<dbReference type="InterPro" id="IPR000160">
    <property type="entry name" value="GGDEF_dom"/>
</dbReference>
<dbReference type="AlphaFoldDB" id="A0A150Q500"/>